<keyword evidence="1" id="KW-1133">Transmembrane helix</keyword>
<comment type="caution">
    <text evidence="2">The sequence shown here is derived from an EMBL/GenBank/DDBJ whole genome shotgun (WGS) entry which is preliminary data.</text>
</comment>
<keyword evidence="3" id="KW-1185">Reference proteome</keyword>
<name>A0ABQ9GGB0_9NEOP</name>
<accession>A0ABQ9GGB0</accession>
<sequence length="101" mass="10542">MDQYAGVQLPGIPMPPMDSSHGNKVYVQRTHGFSQAMREKVLCAGLAPEEGEGGGGTGATPLATAITIQEYLRPFYTLCHGLLGGLALSILLLVTATLAAE</sequence>
<gene>
    <name evidence="2" type="ORF">PR048_027290</name>
</gene>
<evidence type="ECO:0000313" key="3">
    <source>
        <dbReference type="Proteomes" id="UP001159363"/>
    </source>
</evidence>
<feature type="transmembrane region" description="Helical" evidence="1">
    <location>
        <begin position="75"/>
        <end position="100"/>
    </location>
</feature>
<protein>
    <submittedName>
        <fullName evidence="2">Uncharacterized protein</fullName>
    </submittedName>
</protein>
<keyword evidence="1" id="KW-0472">Membrane</keyword>
<proteinExistence type="predicted"/>
<evidence type="ECO:0000313" key="2">
    <source>
        <dbReference type="EMBL" id="KAJ8870987.1"/>
    </source>
</evidence>
<evidence type="ECO:0000256" key="1">
    <source>
        <dbReference type="SAM" id="Phobius"/>
    </source>
</evidence>
<dbReference type="EMBL" id="JARBHB010000012">
    <property type="protein sequence ID" value="KAJ8870987.1"/>
    <property type="molecule type" value="Genomic_DNA"/>
</dbReference>
<dbReference type="Proteomes" id="UP001159363">
    <property type="component" value="Chromosome 11"/>
</dbReference>
<organism evidence="2 3">
    <name type="scientific">Dryococelus australis</name>
    <dbReference type="NCBI Taxonomy" id="614101"/>
    <lineage>
        <taxon>Eukaryota</taxon>
        <taxon>Metazoa</taxon>
        <taxon>Ecdysozoa</taxon>
        <taxon>Arthropoda</taxon>
        <taxon>Hexapoda</taxon>
        <taxon>Insecta</taxon>
        <taxon>Pterygota</taxon>
        <taxon>Neoptera</taxon>
        <taxon>Polyneoptera</taxon>
        <taxon>Phasmatodea</taxon>
        <taxon>Verophasmatodea</taxon>
        <taxon>Anareolatae</taxon>
        <taxon>Phasmatidae</taxon>
        <taxon>Eurycanthinae</taxon>
        <taxon>Dryococelus</taxon>
    </lineage>
</organism>
<keyword evidence="1" id="KW-0812">Transmembrane</keyword>
<reference evidence="2 3" key="1">
    <citation type="submission" date="2023-02" db="EMBL/GenBank/DDBJ databases">
        <title>LHISI_Scaffold_Assembly.</title>
        <authorList>
            <person name="Stuart O.P."/>
            <person name="Cleave R."/>
            <person name="Magrath M.J.L."/>
            <person name="Mikheyev A.S."/>
        </authorList>
    </citation>
    <scope>NUCLEOTIDE SEQUENCE [LARGE SCALE GENOMIC DNA]</scope>
    <source>
        <strain evidence="2">Daus_M_001</strain>
        <tissue evidence="2">Leg muscle</tissue>
    </source>
</reference>